<dbReference type="GO" id="GO:0009055">
    <property type="term" value="F:electron transfer activity"/>
    <property type="evidence" value="ECO:0007669"/>
    <property type="project" value="InterPro"/>
</dbReference>
<name>A0A381XLJ7_9ZZZZ</name>
<dbReference type="InterPro" id="IPR009056">
    <property type="entry name" value="Cyt_c-like_dom"/>
</dbReference>
<keyword evidence="1" id="KW-0349">Heme</keyword>
<protein>
    <recommendedName>
        <fullName evidence="5">Cytochrome c domain-containing protein</fullName>
    </recommendedName>
</protein>
<keyword evidence="4" id="KW-0812">Transmembrane</keyword>
<gene>
    <name evidence="6" type="ORF">METZ01_LOCUS118206</name>
</gene>
<dbReference type="GO" id="GO:0046872">
    <property type="term" value="F:metal ion binding"/>
    <property type="evidence" value="ECO:0007669"/>
    <property type="project" value="UniProtKB-KW"/>
</dbReference>
<dbReference type="GO" id="GO:0020037">
    <property type="term" value="F:heme binding"/>
    <property type="evidence" value="ECO:0007669"/>
    <property type="project" value="InterPro"/>
</dbReference>
<keyword evidence="3" id="KW-0408">Iron</keyword>
<feature type="domain" description="Cytochrome c" evidence="5">
    <location>
        <begin position="53"/>
        <end position="144"/>
    </location>
</feature>
<evidence type="ECO:0000256" key="2">
    <source>
        <dbReference type="ARBA" id="ARBA00022723"/>
    </source>
</evidence>
<accession>A0A381XLJ7</accession>
<proteinExistence type="predicted"/>
<dbReference type="SUPFAM" id="SSF46626">
    <property type="entry name" value="Cytochrome c"/>
    <property type="match status" value="1"/>
</dbReference>
<organism evidence="6">
    <name type="scientific">marine metagenome</name>
    <dbReference type="NCBI Taxonomy" id="408172"/>
    <lineage>
        <taxon>unclassified sequences</taxon>
        <taxon>metagenomes</taxon>
        <taxon>ecological metagenomes</taxon>
    </lineage>
</organism>
<evidence type="ECO:0000256" key="4">
    <source>
        <dbReference type="SAM" id="Phobius"/>
    </source>
</evidence>
<keyword evidence="2" id="KW-0479">Metal-binding</keyword>
<dbReference type="InterPro" id="IPR036909">
    <property type="entry name" value="Cyt_c-like_dom_sf"/>
</dbReference>
<keyword evidence="4" id="KW-0472">Membrane</keyword>
<evidence type="ECO:0000256" key="1">
    <source>
        <dbReference type="ARBA" id="ARBA00022617"/>
    </source>
</evidence>
<evidence type="ECO:0000259" key="5">
    <source>
        <dbReference type="PROSITE" id="PS51007"/>
    </source>
</evidence>
<evidence type="ECO:0000256" key="3">
    <source>
        <dbReference type="ARBA" id="ARBA00023004"/>
    </source>
</evidence>
<evidence type="ECO:0000313" key="6">
    <source>
        <dbReference type="EMBL" id="SVA65352.1"/>
    </source>
</evidence>
<keyword evidence="4" id="KW-1133">Transmembrane helix</keyword>
<reference evidence="6" key="1">
    <citation type="submission" date="2018-05" db="EMBL/GenBank/DDBJ databases">
        <authorList>
            <person name="Lanie J.A."/>
            <person name="Ng W.-L."/>
            <person name="Kazmierczak K.M."/>
            <person name="Andrzejewski T.M."/>
            <person name="Davidsen T.M."/>
            <person name="Wayne K.J."/>
            <person name="Tettelin H."/>
            <person name="Glass J.I."/>
            <person name="Rusch D."/>
            <person name="Podicherti R."/>
            <person name="Tsui H.-C.T."/>
            <person name="Winkler M.E."/>
        </authorList>
    </citation>
    <scope>NUCLEOTIDE SEQUENCE</scope>
</reference>
<dbReference type="Pfam" id="PF00034">
    <property type="entry name" value="Cytochrom_C"/>
    <property type="match status" value="1"/>
</dbReference>
<dbReference type="Gene3D" id="1.10.760.10">
    <property type="entry name" value="Cytochrome c-like domain"/>
    <property type="match status" value="1"/>
</dbReference>
<dbReference type="AlphaFoldDB" id="A0A381XLJ7"/>
<dbReference type="PROSITE" id="PS51007">
    <property type="entry name" value="CYTC"/>
    <property type="match status" value="1"/>
</dbReference>
<feature type="transmembrane region" description="Helical" evidence="4">
    <location>
        <begin position="33"/>
        <end position="55"/>
    </location>
</feature>
<sequence length="144" mass="15986">MKSHVVFQQMSMIVKPLVYRFSTIYCSPSKNTWLVFDGLLLLFILMLFSINASALQDAPTILETKACGSCHVIPGVKDAYGKAGPSLKGLSERSRIAGDSLENNTENMRMWLTNPKSINPATLMPNMGLTEDEVQIVIEYLNTL</sequence>
<dbReference type="EMBL" id="UINC01015538">
    <property type="protein sequence ID" value="SVA65352.1"/>
    <property type="molecule type" value="Genomic_DNA"/>
</dbReference>